<dbReference type="InterPro" id="IPR002792">
    <property type="entry name" value="TRAM_dom"/>
</dbReference>
<feature type="binding site" evidence="6">
    <location>
        <position position="314"/>
    </location>
    <ligand>
        <name>S-adenosyl-L-methionine</name>
        <dbReference type="ChEBI" id="CHEBI:59789"/>
    </ligand>
</feature>
<dbReference type="AlphaFoldDB" id="A0A9D1QE13"/>
<comment type="caution">
    <text evidence="9">The sequence shown here is derived from an EMBL/GenBank/DDBJ whole genome shotgun (WGS) entry which is preliminary data.</text>
</comment>
<dbReference type="Proteomes" id="UP000823989">
    <property type="component" value="Unassembled WGS sequence"/>
</dbReference>
<keyword evidence="1" id="KW-0004">4Fe-4S</keyword>
<evidence type="ECO:0000256" key="7">
    <source>
        <dbReference type="PROSITE-ProRule" id="PRU10015"/>
    </source>
</evidence>
<dbReference type="Gene3D" id="2.40.50.140">
    <property type="entry name" value="Nucleic acid-binding proteins"/>
    <property type="match status" value="1"/>
</dbReference>
<feature type="active site" evidence="7">
    <location>
        <position position="410"/>
    </location>
</feature>
<proteinExistence type="inferred from homology"/>
<dbReference type="Pfam" id="PF05958">
    <property type="entry name" value="tRNA_U5-meth_tr"/>
    <property type="match status" value="1"/>
</dbReference>
<evidence type="ECO:0000256" key="4">
    <source>
        <dbReference type="ARBA" id="ARBA00022691"/>
    </source>
</evidence>
<dbReference type="SUPFAM" id="SSF50249">
    <property type="entry name" value="Nucleic acid-binding proteins"/>
    <property type="match status" value="1"/>
</dbReference>
<dbReference type="InterPro" id="IPR012340">
    <property type="entry name" value="NA-bd_OB-fold"/>
</dbReference>
<evidence type="ECO:0000256" key="6">
    <source>
        <dbReference type="PROSITE-ProRule" id="PRU01024"/>
    </source>
</evidence>
<evidence type="ECO:0000256" key="5">
    <source>
        <dbReference type="ARBA" id="ARBA00023014"/>
    </source>
</evidence>
<evidence type="ECO:0000313" key="9">
    <source>
        <dbReference type="EMBL" id="HIW11620.1"/>
    </source>
</evidence>
<dbReference type="CDD" id="cd02440">
    <property type="entry name" value="AdoMet_MTases"/>
    <property type="match status" value="1"/>
</dbReference>
<dbReference type="FunFam" id="2.40.50.140:FF:000097">
    <property type="entry name" value="23S rRNA (uracil(1939)-C(5))-methyltransferase RlmD"/>
    <property type="match status" value="1"/>
</dbReference>
<dbReference type="PROSITE" id="PS01231">
    <property type="entry name" value="TRMA_2"/>
    <property type="match status" value="1"/>
</dbReference>
<name>A0A9D1QE13_9STAP</name>
<reference evidence="9" key="1">
    <citation type="journal article" date="2021" name="PeerJ">
        <title>Extensive microbial diversity within the chicken gut microbiome revealed by metagenomics and culture.</title>
        <authorList>
            <person name="Gilroy R."/>
            <person name="Ravi A."/>
            <person name="Getino M."/>
            <person name="Pursley I."/>
            <person name="Horton D.L."/>
            <person name="Alikhan N.F."/>
            <person name="Baker D."/>
            <person name="Gharbi K."/>
            <person name="Hall N."/>
            <person name="Watson M."/>
            <person name="Adriaenssens E.M."/>
            <person name="Foster-Nyarko E."/>
            <person name="Jarju S."/>
            <person name="Secka A."/>
            <person name="Antonio M."/>
            <person name="Oren A."/>
            <person name="Chaudhuri R.R."/>
            <person name="La Ragione R."/>
            <person name="Hildebrand F."/>
            <person name="Pallen M.J."/>
        </authorList>
    </citation>
    <scope>NUCLEOTIDE SEQUENCE</scope>
    <source>
        <strain evidence="9">ChiHjej13B12-752</strain>
    </source>
</reference>
<keyword evidence="5" id="KW-0411">Iron-sulfur</keyword>
<keyword evidence="4 6" id="KW-0949">S-adenosyl-L-methionine</keyword>
<dbReference type="InterPro" id="IPR010280">
    <property type="entry name" value="U5_MeTrfase_fam"/>
</dbReference>
<dbReference type="EMBL" id="DXHR01000001">
    <property type="protein sequence ID" value="HIW11620.1"/>
    <property type="molecule type" value="Genomic_DNA"/>
</dbReference>
<keyword evidence="3 6" id="KW-0808">Transferase</keyword>
<feature type="binding site" evidence="6">
    <location>
        <position position="285"/>
    </location>
    <ligand>
        <name>S-adenosyl-L-methionine</name>
        <dbReference type="ChEBI" id="CHEBI:59789"/>
    </ligand>
</feature>
<dbReference type="InterPro" id="IPR029063">
    <property type="entry name" value="SAM-dependent_MTases_sf"/>
</dbReference>
<protein>
    <submittedName>
        <fullName evidence="9">23S rRNA (Uracil(1939)-C(5))-methyltransferase RlmD</fullName>
        <ecNumber evidence="9">2.1.1.190</ecNumber>
    </submittedName>
</protein>
<dbReference type="GO" id="GO:0051539">
    <property type="term" value="F:4 iron, 4 sulfur cluster binding"/>
    <property type="evidence" value="ECO:0007669"/>
    <property type="project" value="UniProtKB-KW"/>
</dbReference>
<dbReference type="PANTHER" id="PTHR11061:SF30">
    <property type="entry name" value="TRNA (URACIL(54)-C(5))-METHYLTRANSFERASE"/>
    <property type="match status" value="1"/>
</dbReference>
<dbReference type="InterPro" id="IPR030390">
    <property type="entry name" value="MeTrfase_TrmA_AS"/>
</dbReference>
<dbReference type="NCBIfam" id="TIGR00479">
    <property type="entry name" value="rumA"/>
    <property type="match status" value="1"/>
</dbReference>
<evidence type="ECO:0000256" key="2">
    <source>
        <dbReference type="ARBA" id="ARBA00022603"/>
    </source>
</evidence>
<dbReference type="PROSITE" id="PS50926">
    <property type="entry name" value="TRAM"/>
    <property type="match status" value="1"/>
</dbReference>
<keyword evidence="2 6" id="KW-0489">Methyltransferase</keyword>
<feature type="binding site" evidence="6">
    <location>
        <position position="335"/>
    </location>
    <ligand>
        <name>S-adenosyl-L-methionine</name>
        <dbReference type="ChEBI" id="CHEBI:59789"/>
    </ligand>
</feature>
<feature type="active site" description="Nucleophile" evidence="6">
    <location>
        <position position="410"/>
    </location>
</feature>
<dbReference type="GO" id="GO:0070041">
    <property type="term" value="F:rRNA (uridine-C5-)-methyltransferase activity"/>
    <property type="evidence" value="ECO:0007669"/>
    <property type="project" value="TreeGrafter"/>
</dbReference>
<evidence type="ECO:0000313" key="10">
    <source>
        <dbReference type="Proteomes" id="UP000823989"/>
    </source>
</evidence>
<evidence type="ECO:0000256" key="1">
    <source>
        <dbReference type="ARBA" id="ARBA00022485"/>
    </source>
</evidence>
<dbReference type="Pfam" id="PF01938">
    <property type="entry name" value="TRAM"/>
    <property type="match status" value="1"/>
</dbReference>
<dbReference type="InterPro" id="IPR030391">
    <property type="entry name" value="MeTrfase_TrmA_CS"/>
</dbReference>
<dbReference type="PANTHER" id="PTHR11061">
    <property type="entry name" value="RNA M5U METHYLTRANSFERASE"/>
    <property type="match status" value="1"/>
</dbReference>
<sequence length="455" mass="51683">MNMTAVSKNEYYTKTVTDYTHEGMGVVKVDHYPIFVPDVLVGEEIEVKVIKANKKFGFGKLTRVIKPSANRIAPPCPYYYQCGGCQIQTLDYAEQLAFKKGTMDKSINRMARLDREISPAVGMDEPMYYRNKSQIPVKFNNGRVEMGFYKPRSHDIVDIEHCLIQKEIHNDLMVFIKELLNKEKVSVYDEAMHQGLLRHVIIRSNSDDSEVQIAFVTNGKKNIFNDINKAITETFPMVTSIVQNINPDRTNVIFGDRTNILYGEDYITDTLLGKKFRIRARSFYQVNHEQTEKLYRKALEAADLKGDEIIIDTYCGIGTIGLSASEHAGKIIGIEVVDSAVEDARENARLNGVENAEFHRGKSEEVMKKLVKEGVKPDIVFVDPPRKGCHPEFLEALAEVKPDKIIYVSCNPSTLQRDLKYMNEQGYDISPVTPVDMFPQTNHVEGVALLQRKTI</sequence>
<dbReference type="PROSITE" id="PS01230">
    <property type="entry name" value="TRMA_1"/>
    <property type="match status" value="1"/>
</dbReference>
<dbReference type="Gene3D" id="2.40.50.1070">
    <property type="match status" value="1"/>
</dbReference>
<dbReference type="FunFam" id="2.40.50.1070:FF:000003">
    <property type="entry name" value="23S rRNA (Uracil-5-)-methyltransferase RumA"/>
    <property type="match status" value="1"/>
</dbReference>
<gene>
    <name evidence="9" type="primary">rlmD</name>
    <name evidence="9" type="ORF">H9891_00425</name>
</gene>
<keyword evidence="1" id="KW-0479">Metal-binding</keyword>
<dbReference type="EC" id="2.1.1.190" evidence="9"/>
<dbReference type="Gene3D" id="3.40.50.150">
    <property type="entry name" value="Vaccinia Virus protein VP39"/>
    <property type="match status" value="1"/>
</dbReference>
<evidence type="ECO:0000256" key="3">
    <source>
        <dbReference type="ARBA" id="ARBA00022679"/>
    </source>
</evidence>
<dbReference type="FunFam" id="3.40.50.150:FF:000009">
    <property type="entry name" value="23S rRNA (Uracil(1939)-C(5))-methyltransferase RlmD"/>
    <property type="match status" value="1"/>
</dbReference>
<comment type="similarity">
    <text evidence="6">Belongs to the class I-like SAM-binding methyltransferase superfamily. RNA M5U methyltransferase family.</text>
</comment>
<reference evidence="9" key="2">
    <citation type="submission" date="2021-04" db="EMBL/GenBank/DDBJ databases">
        <authorList>
            <person name="Gilroy R."/>
        </authorList>
    </citation>
    <scope>NUCLEOTIDE SEQUENCE</scope>
    <source>
        <strain evidence="9">ChiHjej13B12-752</strain>
    </source>
</reference>
<feature type="domain" description="TRAM" evidence="8">
    <location>
        <begin position="5"/>
        <end position="63"/>
    </location>
</feature>
<keyword evidence="1" id="KW-0408">Iron</keyword>
<feature type="binding site" evidence="6">
    <location>
        <position position="383"/>
    </location>
    <ligand>
        <name>S-adenosyl-L-methionine</name>
        <dbReference type="ChEBI" id="CHEBI:59789"/>
    </ligand>
</feature>
<accession>A0A9D1QE13</accession>
<organism evidence="9 10">
    <name type="scientific">Candidatus Salinicoccus stercoripullorum</name>
    <dbReference type="NCBI Taxonomy" id="2838756"/>
    <lineage>
        <taxon>Bacteria</taxon>
        <taxon>Bacillati</taxon>
        <taxon>Bacillota</taxon>
        <taxon>Bacilli</taxon>
        <taxon>Bacillales</taxon>
        <taxon>Staphylococcaceae</taxon>
        <taxon>Salinicoccus</taxon>
    </lineage>
</organism>
<dbReference type="PROSITE" id="PS51687">
    <property type="entry name" value="SAM_MT_RNA_M5U"/>
    <property type="match status" value="1"/>
</dbReference>
<dbReference type="SUPFAM" id="SSF53335">
    <property type="entry name" value="S-adenosyl-L-methionine-dependent methyltransferases"/>
    <property type="match status" value="1"/>
</dbReference>
<evidence type="ECO:0000259" key="8">
    <source>
        <dbReference type="PROSITE" id="PS50926"/>
    </source>
</evidence>
<dbReference type="GO" id="GO:0070475">
    <property type="term" value="P:rRNA base methylation"/>
    <property type="evidence" value="ECO:0007669"/>
    <property type="project" value="TreeGrafter"/>
</dbReference>